<dbReference type="GO" id="GO:0016853">
    <property type="term" value="F:isomerase activity"/>
    <property type="evidence" value="ECO:0007669"/>
    <property type="project" value="UniProtKB-KW"/>
</dbReference>
<dbReference type="PANTHER" id="PTHR43078">
    <property type="entry name" value="UDP-GLUCURONIC ACID DECARBOXYLASE-RELATED"/>
    <property type="match status" value="1"/>
</dbReference>
<dbReference type="CDD" id="cd05230">
    <property type="entry name" value="UGD_SDR_e"/>
    <property type="match status" value="1"/>
</dbReference>
<keyword evidence="9" id="KW-0472">Membrane</keyword>
<dbReference type="Proteomes" id="UP000000657">
    <property type="component" value="Chromosome"/>
</dbReference>
<dbReference type="STRING" id="326424.FRAAL2041"/>
<keyword evidence="15" id="KW-0413">Isomerase</keyword>
<keyword evidence="10" id="KW-0325">Glycoprotein</keyword>
<protein>
    <submittedName>
        <fullName evidence="15">Nucleotide-sugar dehydratase</fullName>
        <ecNumber evidence="15">5.1.3.-</ecNumber>
    </submittedName>
</protein>
<keyword evidence="11" id="KW-0456">Lyase</keyword>
<reference evidence="15 16" key="1">
    <citation type="journal article" date="2007" name="Genome Res.">
        <title>Genome characteristics of facultatively symbiotic Frankia sp. strains reflect host range and host plant biogeography.</title>
        <authorList>
            <person name="Normand P."/>
            <person name="Lapierre P."/>
            <person name="Tisa L.S."/>
            <person name="Gogarten J.P."/>
            <person name="Alloisio N."/>
            <person name="Bagnarol E."/>
            <person name="Bassi C.A."/>
            <person name="Berry A.M."/>
            <person name="Bickhart D.M."/>
            <person name="Choisne N."/>
            <person name="Couloux A."/>
            <person name="Cournoyer B."/>
            <person name="Cruveiller S."/>
            <person name="Daubin V."/>
            <person name="Demange N."/>
            <person name="Francino M.P."/>
            <person name="Goltsman E."/>
            <person name="Huang Y."/>
            <person name="Kopp O.R."/>
            <person name="Labarre L."/>
            <person name="Lapidus A."/>
            <person name="Lavire C."/>
            <person name="Marechal J."/>
            <person name="Martinez M."/>
            <person name="Mastronunzio J.E."/>
            <person name="Mullin B.C."/>
            <person name="Niemann J."/>
            <person name="Pujic P."/>
            <person name="Rawnsley T."/>
            <person name="Rouy Z."/>
            <person name="Schenowitz C."/>
            <person name="Sellstedt A."/>
            <person name="Tavares F."/>
            <person name="Tomkins J.P."/>
            <person name="Vallenet D."/>
            <person name="Valverde C."/>
            <person name="Wall L.G."/>
            <person name="Wang Y."/>
            <person name="Medigue C."/>
            <person name="Benson D.R."/>
        </authorList>
    </citation>
    <scope>NUCLEOTIDE SEQUENCE [LARGE SCALE GENOMIC DNA]</scope>
    <source>
        <strain evidence="16">DSM 45986 / CECT 9034 / ACN14a</strain>
    </source>
</reference>
<dbReference type="AlphaFoldDB" id="Q0RP44"/>
<dbReference type="HOGENOM" id="CLU_007383_4_0_11"/>
<dbReference type="PANTHER" id="PTHR43078:SF6">
    <property type="entry name" value="UDP-GLUCURONIC ACID DECARBOXYLASE 1"/>
    <property type="match status" value="1"/>
</dbReference>
<keyword evidence="6" id="KW-1133">Transmembrane helix</keyword>
<evidence type="ECO:0000256" key="12">
    <source>
        <dbReference type="ARBA" id="ARBA00037859"/>
    </source>
</evidence>
<evidence type="ECO:0000256" key="13">
    <source>
        <dbReference type="SAM" id="MobiDB-lite"/>
    </source>
</evidence>
<evidence type="ECO:0000256" key="9">
    <source>
        <dbReference type="ARBA" id="ARBA00023136"/>
    </source>
</evidence>
<feature type="region of interest" description="Disordered" evidence="13">
    <location>
        <begin position="312"/>
        <end position="334"/>
    </location>
</feature>
<keyword evidence="4" id="KW-0210">Decarboxylase</keyword>
<dbReference type="GO" id="GO:0005737">
    <property type="term" value="C:cytoplasm"/>
    <property type="evidence" value="ECO:0007669"/>
    <property type="project" value="TreeGrafter"/>
</dbReference>
<sequence>MTSMRVVVAGGAGFLGSHLCERLLAGGAEVICVDNFLTGRPENVDPLRALDGFRMLRRDVTGPVDVAGPVDTVVHLASPASPVDYRALPLETLAVGAWGTRRLLELARRKGARFVLASTSEVYGDPQVHPQPEGYWGHVNPVGPRSMYDEAKRFAEALTTAHRATHGTRTGIVRIFNTYGPRMRADDGRVVPTFITQALRGRPVTVAGDGSQTRSLCYVDDLVDGLVRMLDAEHPGPVNLGSPRELSVLELARLVVGLCGEQVPIVFVPRPPDDPSVRRPDVTLADEVLDWRPAVDLADGLARTVGWFRERAAGPPPTLVPRQSGAPRSWAGGG</sequence>
<dbReference type="Pfam" id="PF01370">
    <property type="entry name" value="Epimerase"/>
    <property type="match status" value="1"/>
</dbReference>
<evidence type="ECO:0000256" key="2">
    <source>
        <dbReference type="ARBA" id="ARBA00004323"/>
    </source>
</evidence>
<dbReference type="EMBL" id="CT573213">
    <property type="protein sequence ID" value="CAJ60690.1"/>
    <property type="molecule type" value="Genomic_DNA"/>
</dbReference>
<evidence type="ECO:0000256" key="5">
    <source>
        <dbReference type="ARBA" id="ARBA00022968"/>
    </source>
</evidence>
<keyword evidence="5" id="KW-0735">Signal-anchor</keyword>
<dbReference type="InterPro" id="IPR044516">
    <property type="entry name" value="UXS-like"/>
</dbReference>
<evidence type="ECO:0000256" key="10">
    <source>
        <dbReference type="ARBA" id="ARBA00023180"/>
    </source>
</evidence>
<evidence type="ECO:0000256" key="8">
    <source>
        <dbReference type="ARBA" id="ARBA00023034"/>
    </source>
</evidence>
<evidence type="ECO:0000256" key="7">
    <source>
        <dbReference type="ARBA" id="ARBA00023027"/>
    </source>
</evidence>
<proteinExistence type="predicted"/>
<gene>
    <name evidence="15" type="ordered locus">FRAAL2041</name>
</gene>
<dbReference type="GO" id="GO:0042732">
    <property type="term" value="P:D-xylose metabolic process"/>
    <property type="evidence" value="ECO:0007669"/>
    <property type="project" value="InterPro"/>
</dbReference>
<evidence type="ECO:0000256" key="3">
    <source>
        <dbReference type="ARBA" id="ARBA00022692"/>
    </source>
</evidence>
<dbReference type="Gene3D" id="3.40.50.720">
    <property type="entry name" value="NAD(P)-binding Rossmann-like Domain"/>
    <property type="match status" value="1"/>
</dbReference>
<keyword evidence="3" id="KW-0812">Transmembrane</keyword>
<organism evidence="15 16">
    <name type="scientific">Frankia alni (strain DSM 45986 / CECT 9034 / ACN14a)</name>
    <dbReference type="NCBI Taxonomy" id="326424"/>
    <lineage>
        <taxon>Bacteria</taxon>
        <taxon>Bacillati</taxon>
        <taxon>Actinomycetota</taxon>
        <taxon>Actinomycetes</taxon>
        <taxon>Frankiales</taxon>
        <taxon>Frankiaceae</taxon>
        <taxon>Frankia</taxon>
    </lineage>
</organism>
<evidence type="ECO:0000259" key="14">
    <source>
        <dbReference type="Pfam" id="PF01370"/>
    </source>
</evidence>
<comment type="cofactor">
    <cofactor evidence="1">
        <name>NAD(+)</name>
        <dbReference type="ChEBI" id="CHEBI:57540"/>
    </cofactor>
</comment>
<evidence type="ECO:0000256" key="11">
    <source>
        <dbReference type="ARBA" id="ARBA00023239"/>
    </source>
</evidence>
<dbReference type="InterPro" id="IPR036291">
    <property type="entry name" value="NAD(P)-bd_dom_sf"/>
</dbReference>
<evidence type="ECO:0000256" key="1">
    <source>
        <dbReference type="ARBA" id="ARBA00001911"/>
    </source>
</evidence>
<dbReference type="FunFam" id="3.40.50.720:FF:000065">
    <property type="entry name" value="UDP-glucuronic acid decarboxylase 1"/>
    <property type="match status" value="1"/>
</dbReference>
<dbReference type="GO" id="GO:0070403">
    <property type="term" value="F:NAD+ binding"/>
    <property type="evidence" value="ECO:0007669"/>
    <property type="project" value="InterPro"/>
</dbReference>
<dbReference type="GO" id="GO:0048040">
    <property type="term" value="F:UDP-glucuronate decarboxylase activity"/>
    <property type="evidence" value="ECO:0007669"/>
    <property type="project" value="TreeGrafter"/>
</dbReference>
<name>Q0RP44_FRAAA</name>
<evidence type="ECO:0000256" key="4">
    <source>
        <dbReference type="ARBA" id="ARBA00022793"/>
    </source>
</evidence>
<evidence type="ECO:0000313" key="15">
    <source>
        <dbReference type="EMBL" id="CAJ60690.1"/>
    </source>
</evidence>
<feature type="domain" description="NAD-dependent epimerase/dehydratase" evidence="14">
    <location>
        <begin position="6"/>
        <end position="241"/>
    </location>
</feature>
<evidence type="ECO:0000256" key="6">
    <source>
        <dbReference type="ARBA" id="ARBA00022989"/>
    </source>
</evidence>
<accession>Q0RP44</accession>
<dbReference type="SUPFAM" id="SSF51735">
    <property type="entry name" value="NAD(P)-binding Rossmann-fold domains"/>
    <property type="match status" value="1"/>
</dbReference>
<dbReference type="KEGG" id="fal:FRAAL2041"/>
<dbReference type="EC" id="5.1.3.-" evidence="15"/>
<evidence type="ECO:0000313" key="16">
    <source>
        <dbReference type="Proteomes" id="UP000000657"/>
    </source>
</evidence>
<keyword evidence="7" id="KW-0520">NAD</keyword>
<keyword evidence="8" id="KW-0333">Golgi apparatus</keyword>
<dbReference type="eggNOG" id="COG0451">
    <property type="taxonomic scope" value="Bacteria"/>
</dbReference>
<keyword evidence="16" id="KW-1185">Reference proteome</keyword>
<dbReference type="InterPro" id="IPR001509">
    <property type="entry name" value="Epimerase_deHydtase"/>
</dbReference>
<comment type="subcellular location">
    <subcellularLocation>
        <location evidence="2">Golgi apparatus membrane</location>
        <topology evidence="2">Single-pass type II membrane protein</topology>
    </subcellularLocation>
    <subcellularLocation>
        <location evidence="12">Golgi apparatus</location>
        <location evidence="12">Golgi stack membrane</location>
    </subcellularLocation>
</comment>